<gene>
    <name evidence="4" type="ORF">HJG63_013715</name>
</gene>
<proteinExistence type="predicted"/>
<accession>A0A7J8H2N1</accession>
<feature type="chain" id="PRO_5029456670" evidence="3">
    <location>
        <begin position="24"/>
        <end position="333"/>
    </location>
</feature>
<protein>
    <submittedName>
        <fullName evidence="4">Mucin 15, cell surface associated</fullName>
    </submittedName>
</protein>
<name>A0A7J8H2N1_ROUAE</name>
<dbReference type="Pfam" id="PF15672">
    <property type="entry name" value="Mucin15"/>
    <property type="match status" value="1"/>
</dbReference>
<evidence type="ECO:0000256" key="2">
    <source>
        <dbReference type="SAM" id="Phobius"/>
    </source>
</evidence>
<keyword evidence="5" id="KW-1185">Reference proteome</keyword>
<evidence type="ECO:0000313" key="5">
    <source>
        <dbReference type="Proteomes" id="UP000593571"/>
    </source>
</evidence>
<feature type="signal peptide" evidence="3">
    <location>
        <begin position="1"/>
        <end position="23"/>
    </location>
</feature>
<dbReference type="InterPro" id="IPR031371">
    <property type="entry name" value="Mucin-15"/>
</dbReference>
<feature type="transmembrane region" description="Helical" evidence="2">
    <location>
        <begin position="237"/>
        <end position="260"/>
    </location>
</feature>
<sequence length="333" mass="35954">MLTSAQILSISTLFSLLLLGSHGEEYLNVNTTQNITEGLKTMANKSVPLESEPNLKSNIENIETSNAKANNSFLSDPSNKIQETTDFINNLPTDNSPRSSRPTPVFSTSPPLTHSFVATLPQNSSVADENPLSVSTPPTATSAVSSEKFTWSSVNVTMKTPDNSSTTVSTFSSAPTAISVNPMTTEPDGWPPITSDNSAGFTPYKEMTLQPTLKFTNNSKTFQNTSDPQEDNRNTGVVFGTILGAILGASLLSLVGYLLCGKKKTNSFSHRRLYDDRNEPVLRLDNAPEPYDVSFGNASYYNPTVNDSSMSPGPENARDGIPMDDIPPLRTSI</sequence>
<dbReference type="EMBL" id="JACASE010000005">
    <property type="protein sequence ID" value="KAF6466516.1"/>
    <property type="molecule type" value="Genomic_DNA"/>
</dbReference>
<feature type="region of interest" description="Disordered" evidence="1">
    <location>
        <begin position="304"/>
        <end position="333"/>
    </location>
</feature>
<dbReference type="PANTHER" id="PTHR45427:SF1">
    <property type="entry name" value="MUCIN-15"/>
    <property type="match status" value="1"/>
</dbReference>
<evidence type="ECO:0000256" key="3">
    <source>
        <dbReference type="SAM" id="SignalP"/>
    </source>
</evidence>
<keyword evidence="2" id="KW-1133">Transmembrane helix</keyword>
<keyword evidence="3" id="KW-0732">Signal</keyword>
<evidence type="ECO:0000313" key="4">
    <source>
        <dbReference type="EMBL" id="KAF6466516.1"/>
    </source>
</evidence>
<keyword evidence="2" id="KW-0812">Transmembrane</keyword>
<dbReference type="Proteomes" id="UP000593571">
    <property type="component" value="Unassembled WGS sequence"/>
</dbReference>
<comment type="caution">
    <text evidence="4">The sequence shown here is derived from an EMBL/GenBank/DDBJ whole genome shotgun (WGS) entry which is preliminary data.</text>
</comment>
<keyword evidence="2" id="KW-0472">Membrane</keyword>
<dbReference type="AlphaFoldDB" id="A0A7J8H2N1"/>
<reference evidence="4 5" key="1">
    <citation type="journal article" date="2020" name="Nature">
        <title>Six reference-quality genomes reveal evolution of bat adaptations.</title>
        <authorList>
            <person name="Jebb D."/>
            <person name="Huang Z."/>
            <person name="Pippel M."/>
            <person name="Hughes G.M."/>
            <person name="Lavrichenko K."/>
            <person name="Devanna P."/>
            <person name="Winkler S."/>
            <person name="Jermiin L.S."/>
            <person name="Skirmuntt E.C."/>
            <person name="Katzourakis A."/>
            <person name="Burkitt-Gray L."/>
            <person name="Ray D.A."/>
            <person name="Sullivan K.A.M."/>
            <person name="Roscito J.G."/>
            <person name="Kirilenko B.M."/>
            <person name="Davalos L.M."/>
            <person name="Corthals A.P."/>
            <person name="Power M.L."/>
            <person name="Jones G."/>
            <person name="Ransome R.D."/>
            <person name="Dechmann D.K.N."/>
            <person name="Locatelli A.G."/>
            <person name="Puechmaille S.J."/>
            <person name="Fedrigo O."/>
            <person name="Jarvis E.D."/>
            <person name="Hiller M."/>
            <person name="Vernes S.C."/>
            <person name="Myers E.W."/>
            <person name="Teeling E.C."/>
        </authorList>
    </citation>
    <scope>NUCLEOTIDE SEQUENCE [LARGE SCALE GENOMIC DNA]</scope>
    <source>
        <strain evidence="4">MRouAeg1</strain>
        <tissue evidence="4">Muscle</tissue>
    </source>
</reference>
<evidence type="ECO:0000256" key="1">
    <source>
        <dbReference type="SAM" id="MobiDB-lite"/>
    </source>
</evidence>
<organism evidence="4 5">
    <name type="scientific">Rousettus aegyptiacus</name>
    <name type="common">Egyptian fruit bat</name>
    <name type="synonym">Pteropus aegyptiacus</name>
    <dbReference type="NCBI Taxonomy" id="9407"/>
    <lineage>
        <taxon>Eukaryota</taxon>
        <taxon>Metazoa</taxon>
        <taxon>Chordata</taxon>
        <taxon>Craniata</taxon>
        <taxon>Vertebrata</taxon>
        <taxon>Euteleostomi</taxon>
        <taxon>Mammalia</taxon>
        <taxon>Eutheria</taxon>
        <taxon>Laurasiatheria</taxon>
        <taxon>Chiroptera</taxon>
        <taxon>Yinpterochiroptera</taxon>
        <taxon>Pteropodoidea</taxon>
        <taxon>Pteropodidae</taxon>
        <taxon>Rousettinae</taxon>
        <taxon>Rousettus</taxon>
    </lineage>
</organism>
<dbReference type="PANTHER" id="PTHR45427">
    <property type="entry name" value="MUCIN-15"/>
    <property type="match status" value="1"/>
</dbReference>